<dbReference type="AlphaFoldDB" id="A0A7W6MLY9"/>
<comment type="caution">
    <text evidence="2">The sequence shown here is derived from an EMBL/GenBank/DDBJ whole genome shotgun (WGS) entry which is preliminary data.</text>
</comment>
<dbReference type="EMBL" id="JACIEK010000017">
    <property type="protein sequence ID" value="MBB4000259.1"/>
    <property type="molecule type" value="Genomic_DNA"/>
</dbReference>
<feature type="compositionally biased region" description="Basic and acidic residues" evidence="1">
    <location>
        <begin position="29"/>
        <end position="56"/>
    </location>
</feature>
<protein>
    <recommendedName>
        <fullName evidence="4">Stability/partitioning determinant</fullName>
    </recommendedName>
</protein>
<evidence type="ECO:0000256" key="1">
    <source>
        <dbReference type="SAM" id="MobiDB-lite"/>
    </source>
</evidence>
<reference evidence="2 3" key="1">
    <citation type="submission" date="2020-08" db="EMBL/GenBank/DDBJ databases">
        <title>Genomic Encyclopedia of Type Strains, Phase IV (KMG-IV): sequencing the most valuable type-strain genomes for metagenomic binning, comparative biology and taxonomic classification.</title>
        <authorList>
            <person name="Goeker M."/>
        </authorList>
    </citation>
    <scope>NUCLEOTIDE SEQUENCE [LARGE SCALE GENOMIC DNA]</scope>
    <source>
        <strain evidence="2 3">DSM 102238</strain>
    </source>
</reference>
<feature type="region of interest" description="Disordered" evidence="1">
    <location>
        <begin position="1"/>
        <end position="69"/>
    </location>
</feature>
<accession>A0A7W6MLY9</accession>
<organism evidence="2 3">
    <name type="scientific">Aureimonas pseudogalii</name>
    <dbReference type="NCBI Taxonomy" id="1744844"/>
    <lineage>
        <taxon>Bacteria</taxon>
        <taxon>Pseudomonadati</taxon>
        <taxon>Pseudomonadota</taxon>
        <taxon>Alphaproteobacteria</taxon>
        <taxon>Hyphomicrobiales</taxon>
        <taxon>Aurantimonadaceae</taxon>
        <taxon>Aureimonas</taxon>
    </lineage>
</organism>
<dbReference type="RefSeq" id="WP_183201952.1">
    <property type="nucleotide sequence ID" value="NZ_JACIEK010000017.1"/>
</dbReference>
<evidence type="ECO:0008006" key="4">
    <source>
        <dbReference type="Google" id="ProtNLM"/>
    </source>
</evidence>
<gene>
    <name evidence="2" type="ORF">GGR04_004135</name>
</gene>
<name>A0A7W6MLY9_9HYPH</name>
<evidence type="ECO:0000313" key="3">
    <source>
        <dbReference type="Proteomes" id="UP000542776"/>
    </source>
</evidence>
<proteinExistence type="predicted"/>
<dbReference type="Proteomes" id="UP000542776">
    <property type="component" value="Unassembled WGS sequence"/>
</dbReference>
<evidence type="ECO:0000313" key="2">
    <source>
        <dbReference type="EMBL" id="MBB4000259.1"/>
    </source>
</evidence>
<sequence length="117" mass="13158">MTMKERAPLGFGDELDSFDPLTWTNPKAPSDKLKAADTRKAAEAAGFRSREPHEETAQTPKMQRRRRTGRNVQFNIKTKQEVIDAFVAVADLKGWGIGETFEKATELLIQQHKSASK</sequence>
<keyword evidence="3" id="KW-1185">Reference proteome</keyword>